<keyword evidence="1" id="KW-0808">Transferase</keyword>
<dbReference type="AlphaFoldDB" id="A0A318P4I6"/>
<dbReference type="NCBIfam" id="NF046062">
    <property type="entry name" value="citrull_CtlX"/>
    <property type="match status" value="1"/>
</dbReference>
<dbReference type="Pfam" id="PF19420">
    <property type="entry name" value="DDAH_eukar"/>
    <property type="match status" value="1"/>
</dbReference>
<evidence type="ECO:0000313" key="2">
    <source>
        <dbReference type="Proteomes" id="UP000248196"/>
    </source>
</evidence>
<dbReference type="EMBL" id="PESE01000008">
    <property type="protein sequence ID" value="PYD37023.1"/>
    <property type="molecule type" value="Genomic_DNA"/>
</dbReference>
<dbReference type="OrthoDB" id="9788268at2"/>
<protein>
    <submittedName>
        <fullName evidence="1">Amidinotransferase</fullName>
    </submittedName>
</protein>
<proteinExistence type="predicted"/>
<evidence type="ECO:0000313" key="1">
    <source>
        <dbReference type="EMBL" id="PYD37023.1"/>
    </source>
</evidence>
<comment type="caution">
    <text evidence="1">The sequence shown here is derived from an EMBL/GenBank/DDBJ whole genome shotgun (WGS) entry which is preliminary data.</text>
</comment>
<dbReference type="PANTHER" id="PTHR43224:SF1">
    <property type="entry name" value="AMIDINOTRANSFERASE"/>
    <property type="match status" value="1"/>
</dbReference>
<accession>A0A318P4I6</accession>
<dbReference type="GO" id="GO:0016740">
    <property type="term" value="F:transferase activity"/>
    <property type="evidence" value="ECO:0007669"/>
    <property type="project" value="UniProtKB-KW"/>
</dbReference>
<dbReference type="Proteomes" id="UP000248196">
    <property type="component" value="Unassembled WGS sequence"/>
</dbReference>
<dbReference type="InterPro" id="IPR014541">
    <property type="entry name" value="Amdntrnsf_FN0238"/>
</dbReference>
<dbReference type="SUPFAM" id="SSF55909">
    <property type="entry name" value="Pentein"/>
    <property type="match status" value="1"/>
</dbReference>
<dbReference type="PANTHER" id="PTHR43224">
    <property type="entry name" value="AMIDINOTRANSFERASE"/>
    <property type="match status" value="1"/>
</dbReference>
<dbReference type="RefSeq" id="WP_004951510.1">
    <property type="nucleotide sequence ID" value="NZ_JADCNO010000010.1"/>
</dbReference>
<dbReference type="Gene3D" id="3.75.10.10">
    <property type="entry name" value="L-arginine/glycine Amidinotransferase, Chain A"/>
    <property type="match status" value="1"/>
</dbReference>
<sequence>MQTTQSVFMIRPSGFAANKQTQHSNFFQKVTQHHEHHAARALIAFNGYVDALQLAGVDVRVMDDIDGQETPDALFPNNWIALLGDGSLFTFPMEAENRRRERRQDIIAQLANDFVIERRIDLSAHELAGRFLEGTGSLILDHPNKLAYSCLSSRSSPEVGREFERHSGYKIIWFDAVDRHNQPIYHTNVMMSVGARYAILCLESLRNPEQKRALIATLQGSGKTLIDVSYAQMEAFACNVLELRAKDGSPVYAMSTRAWASFTSPQQALIGGYARLALGPIDIIEDLGGGGARCMLAEIFLPKKGALA</sequence>
<gene>
    <name evidence="1" type="ORF">CT690_21425</name>
</gene>
<dbReference type="PIRSF" id="PIRSF028188">
    <property type="entry name" value="Amdntrnsf_FN0238"/>
    <property type="match status" value="1"/>
</dbReference>
<reference evidence="1 2" key="1">
    <citation type="submission" date="2017-11" db="EMBL/GenBank/DDBJ databases">
        <title>Genome sequence of the oocydin A producing rhizobacterium Serratia plymuthica 4Rx5.</title>
        <authorList>
            <person name="Matilla M.A."/>
            <person name="Udaondo Z."/>
            <person name="Salmond G.P.C."/>
        </authorList>
    </citation>
    <scope>NUCLEOTIDE SEQUENCE [LARGE SCALE GENOMIC DNA]</scope>
    <source>
        <strain evidence="1 2">4Rx5</strain>
    </source>
</reference>
<organism evidence="1 2">
    <name type="scientific">Serratia plymuthica</name>
    <dbReference type="NCBI Taxonomy" id="82996"/>
    <lineage>
        <taxon>Bacteria</taxon>
        <taxon>Pseudomonadati</taxon>
        <taxon>Pseudomonadota</taxon>
        <taxon>Gammaproteobacteria</taxon>
        <taxon>Enterobacterales</taxon>
        <taxon>Yersiniaceae</taxon>
        <taxon>Serratia</taxon>
    </lineage>
</organism>
<name>A0A318P4I6_SERPL</name>